<name>A0A3D8QB49_9EURO</name>
<feature type="compositionally biased region" description="Basic and acidic residues" evidence="1">
    <location>
        <begin position="86"/>
        <end position="114"/>
    </location>
</feature>
<organism evidence="2 3">
    <name type="scientific">Aspergillus mulundensis</name>
    <dbReference type="NCBI Taxonomy" id="1810919"/>
    <lineage>
        <taxon>Eukaryota</taxon>
        <taxon>Fungi</taxon>
        <taxon>Dikarya</taxon>
        <taxon>Ascomycota</taxon>
        <taxon>Pezizomycotina</taxon>
        <taxon>Eurotiomycetes</taxon>
        <taxon>Eurotiomycetidae</taxon>
        <taxon>Eurotiales</taxon>
        <taxon>Aspergillaceae</taxon>
        <taxon>Aspergillus</taxon>
        <taxon>Aspergillus subgen. Nidulantes</taxon>
    </lineage>
</organism>
<dbReference type="EMBL" id="PVWQ01000022">
    <property type="protein sequence ID" value="RDW58989.1"/>
    <property type="molecule type" value="Genomic_DNA"/>
</dbReference>
<reference evidence="2 3" key="1">
    <citation type="journal article" date="2018" name="IMA Fungus">
        <title>IMA Genome-F 9: Draft genome sequence of Annulohypoxylon stygium, Aspergillus mulundensis, Berkeleyomyces basicola (syn. Thielaviopsis basicola), Ceratocystis smalleyi, two Cercospora beticola strains, Coleophoma cylindrospora, Fusarium fracticaudum, Phialophora cf. hyalina, and Morchella septimelata.</title>
        <authorList>
            <person name="Wingfield B.D."/>
            <person name="Bills G.F."/>
            <person name="Dong Y."/>
            <person name="Huang W."/>
            <person name="Nel W.J."/>
            <person name="Swalarsk-Parry B.S."/>
            <person name="Vaghefi N."/>
            <person name="Wilken P.M."/>
            <person name="An Z."/>
            <person name="de Beer Z.W."/>
            <person name="De Vos L."/>
            <person name="Chen L."/>
            <person name="Duong T.A."/>
            <person name="Gao Y."/>
            <person name="Hammerbacher A."/>
            <person name="Kikkert J.R."/>
            <person name="Li Y."/>
            <person name="Li H."/>
            <person name="Li K."/>
            <person name="Li Q."/>
            <person name="Liu X."/>
            <person name="Ma X."/>
            <person name="Naidoo K."/>
            <person name="Pethybridge S.J."/>
            <person name="Sun J."/>
            <person name="Steenkamp E.T."/>
            <person name="van der Nest M.A."/>
            <person name="van Wyk S."/>
            <person name="Wingfield M.J."/>
            <person name="Xiong C."/>
            <person name="Yue Q."/>
            <person name="Zhang X."/>
        </authorList>
    </citation>
    <scope>NUCLEOTIDE SEQUENCE [LARGE SCALE GENOMIC DNA]</scope>
    <source>
        <strain evidence="2 3">DSM 5745</strain>
    </source>
</reference>
<dbReference type="GeneID" id="38121565"/>
<comment type="caution">
    <text evidence="2">The sequence shown here is derived from an EMBL/GenBank/DDBJ whole genome shotgun (WGS) entry which is preliminary data.</text>
</comment>
<feature type="compositionally biased region" description="Basic residues" evidence="1">
    <location>
        <begin position="121"/>
        <end position="130"/>
    </location>
</feature>
<proteinExistence type="predicted"/>
<sequence>MQDDWGLGTSKFKLAADGATDALRHVGPLLLIAYRHVIGNASPSQVRPPTNNSIDSVTYDALFMETLHDTEPIERKVQLSPGFRDLTFREQPADDLKSPHNRINEMDASKRSRGSDAGPVGKHRERKRKR</sequence>
<evidence type="ECO:0000256" key="1">
    <source>
        <dbReference type="SAM" id="MobiDB-lite"/>
    </source>
</evidence>
<accession>A0A3D8QB49</accession>
<evidence type="ECO:0000313" key="3">
    <source>
        <dbReference type="Proteomes" id="UP000256690"/>
    </source>
</evidence>
<protein>
    <submittedName>
        <fullName evidence="2">Uncharacterized protein</fullName>
    </submittedName>
</protein>
<keyword evidence="3" id="KW-1185">Reference proteome</keyword>
<feature type="region of interest" description="Disordered" evidence="1">
    <location>
        <begin position="75"/>
        <end position="130"/>
    </location>
</feature>
<dbReference type="Proteomes" id="UP000256690">
    <property type="component" value="Unassembled WGS sequence"/>
</dbReference>
<gene>
    <name evidence="2" type="ORF">DSM5745_11195</name>
</gene>
<dbReference type="AlphaFoldDB" id="A0A3D8QB49"/>
<evidence type="ECO:0000313" key="2">
    <source>
        <dbReference type="EMBL" id="RDW58989.1"/>
    </source>
</evidence>
<dbReference type="RefSeq" id="XP_026598286.1">
    <property type="nucleotide sequence ID" value="XM_026753211.1"/>
</dbReference>